<gene>
    <name evidence="1" type="ORF">HELGO_WM45724</name>
</gene>
<evidence type="ECO:0008006" key="2">
    <source>
        <dbReference type="Google" id="ProtNLM"/>
    </source>
</evidence>
<reference evidence="1" key="1">
    <citation type="submission" date="2020-01" db="EMBL/GenBank/DDBJ databases">
        <authorList>
            <person name="Meier V. D."/>
            <person name="Meier V D."/>
        </authorList>
    </citation>
    <scope>NUCLEOTIDE SEQUENCE</scope>
    <source>
        <strain evidence="1">HLG_WM_MAG_06</strain>
    </source>
</reference>
<proteinExistence type="predicted"/>
<protein>
    <recommendedName>
        <fullName evidence="2">CopG family transcriptional regulator</fullName>
    </recommendedName>
</protein>
<organism evidence="1">
    <name type="scientific">uncultured Sulfurovum sp</name>
    <dbReference type="NCBI Taxonomy" id="269237"/>
    <lineage>
        <taxon>Bacteria</taxon>
        <taxon>Pseudomonadati</taxon>
        <taxon>Campylobacterota</taxon>
        <taxon>Epsilonproteobacteria</taxon>
        <taxon>Campylobacterales</taxon>
        <taxon>Sulfurovaceae</taxon>
        <taxon>Sulfurovum</taxon>
        <taxon>environmental samples</taxon>
    </lineage>
</organism>
<sequence>MMLAVRLNEALEQELTSFSKSHTKTKTDVVKEALELYFKTQRENNQKSAYELGKDFFGVHDSGSEDLSSTYKKRLKEKLSEKYNLSR</sequence>
<accession>A0A6S6T9D6</accession>
<dbReference type="EMBL" id="CACVAP010000063">
    <property type="protein sequence ID" value="CAA6811753.1"/>
    <property type="molecule type" value="Genomic_DNA"/>
</dbReference>
<dbReference type="AlphaFoldDB" id="A0A6S6T9D6"/>
<name>A0A6S6T9D6_9BACT</name>
<evidence type="ECO:0000313" key="1">
    <source>
        <dbReference type="EMBL" id="CAA6811753.1"/>
    </source>
</evidence>